<evidence type="ECO:0000313" key="3">
    <source>
        <dbReference type="Proteomes" id="UP001526147"/>
    </source>
</evidence>
<sequence length="160" mass="18245">MISLNKLKIFLKMDWKMKLLLVEAYFYLAIGRYLKSISFAKIAPSLGEHMKETSFEQTLSNKRVLSSISQAIHMMSRYTFWESQCLVKAIAAMKMLEKRNIESTLYLGTARDESGEMIAHAWLRSGPYYITGFEGMEKFTVVGKFAKKTGGKHHAKSSSP</sequence>
<evidence type="ECO:0000259" key="1">
    <source>
        <dbReference type="Pfam" id="PF13471"/>
    </source>
</evidence>
<keyword evidence="3" id="KW-1185">Reference proteome</keyword>
<dbReference type="EMBL" id="JAOYEY010000050">
    <property type="protein sequence ID" value="MCV9888151.1"/>
    <property type="molecule type" value="Genomic_DNA"/>
</dbReference>
<reference evidence="2 3" key="1">
    <citation type="submission" date="2022-10" db="EMBL/GenBank/DDBJ databases">
        <title>Draft genome assembly of moderately radiation resistant bacterium Metabacillus halosaccharovorans.</title>
        <authorList>
            <person name="Pal S."/>
            <person name="Gopinathan A."/>
        </authorList>
    </citation>
    <scope>NUCLEOTIDE SEQUENCE [LARGE SCALE GENOMIC DNA]</scope>
    <source>
        <strain evidence="2 3">VITHBRA001</strain>
    </source>
</reference>
<protein>
    <submittedName>
        <fullName evidence="2">Lasso peptide biosynthesis B2 protein</fullName>
    </submittedName>
</protein>
<organism evidence="2 3">
    <name type="scientific">Metabacillus halosaccharovorans</name>
    <dbReference type="NCBI Taxonomy" id="930124"/>
    <lineage>
        <taxon>Bacteria</taxon>
        <taxon>Bacillati</taxon>
        <taxon>Bacillota</taxon>
        <taxon>Bacilli</taxon>
        <taxon>Bacillales</taxon>
        <taxon>Bacillaceae</taxon>
        <taxon>Metabacillus</taxon>
    </lineage>
</organism>
<dbReference type="NCBIfam" id="NF033537">
    <property type="entry name" value="lasso_biosyn_B2"/>
    <property type="match status" value="1"/>
</dbReference>
<dbReference type="InterPro" id="IPR032708">
    <property type="entry name" value="McjB_C"/>
</dbReference>
<name>A0ABT3DMR4_9BACI</name>
<gene>
    <name evidence="2" type="ORF">OIH86_21115</name>
</gene>
<evidence type="ECO:0000313" key="2">
    <source>
        <dbReference type="EMBL" id="MCV9888151.1"/>
    </source>
</evidence>
<proteinExistence type="predicted"/>
<dbReference type="Pfam" id="PF13471">
    <property type="entry name" value="Transglut_core3"/>
    <property type="match status" value="1"/>
</dbReference>
<comment type="caution">
    <text evidence="2">The sequence shown here is derived from an EMBL/GenBank/DDBJ whole genome shotgun (WGS) entry which is preliminary data.</text>
</comment>
<dbReference type="InterPro" id="IPR053521">
    <property type="entry name" value="McjB-like"/>
</dbReference>
<dbReference type="Proteomes" id="UP001526147">
    <property type="component" value="Unassembled WGS sequence"/>
</dbReference>
<accession>A0ABT3DMR4</accession>
<feature type="domain" description="Microcin J25-processing protein McjB C-terminal" evidence="1">
    <location>
        <begin position="45"/>
        <end position="142"/>
    </location>
</feature>